<gene>
    <name evidence="2" type="ORF">CC84DRAFT_1171805</name>
</gene>
<feature type="compositionally biased region" description="Low complexity" evidence="1">
    <location>
        <begin position="62"/>
        <end position="72"/>
    </location>
</feature>
<feature type="region of interest" description="Disordered" evidence="1">
    <location>
        <begin position="1"/>
        <end position="36"/>
    </location>
</feature>
<dbReference type="Proteomes" id="UP000077069">
    <property type="component" value="Unassembled WGS sequence"/>
</dbReference>
<feature type="region of interest" description="Disordered" evidence="1">
    <location>
        <begin position="62"/>
        <end position="137"/>
    </location>
</feature>
<evidence type="ECO:0000256" key="1">
    <source>
        <dbReference type="SAM" id="MobiDB-lite"/>
    </source>
</evidence>
<dbReference type="EMBL" id="KV441549">
    <property type="protein sequence ID" value="OAG09193.1"/>
    <property type="molecule type" value="Genomic_DNA"/>
</dbReference>
<feature type="compositionally biased region" description="Basic residues" evidence="1">
    <location>
        <begin position="83"/>
        <end position="93"/>
    </location>
</feature>
<proteinExistence type="predicted"/>
<feature type="compositionally biased region" description="Basic and acidic residues" evidence="1">
    <location>
        <begin position="94"/>
        <end position="107"/>
    </location>
</feature>
<protein>
    <submittedName>
        <fullName evidence="2">Uncharacterized protein</fullName>
    </submittedName>
</protein>
<dbReference type="InParanoid" id="A0A177CNU6"/>
<evidence type="ECO:0000313" key="2">
    <source>
        <dbReference type="EMBL" id="OAG09193.1"/>
    </source>
</evidence>
<dbReference type="AlphaFoldDB" id="A0A177CNU6"/>
<reference evidence="2 3" key="1">
    <citation type="submission" date="2016-05" db="EMBL/GenBank/DDBJ databases">
        <title>Comparative analysis of secretome profiles of manganese(II)-oxidizing ascomycete fungi.</title>
        <authorList>
            <consortium name="DOE Joint Genome Institute"/>
            <person name="Zeiner C.A."/>
            <person name="Purvine S.O."/>
            <person name="Zink E.M."/>
            <person name="Wu S."/>
            <person name="Pasa-Tolic L."/>
            <person name="Chaput D.L."/>
            <person name="Haridas S."/>
            <person name="Grigoriev I.V."/>
            <person name="Santelli C.M."/>
            <person name="Hansel C.M."/>
        </authorList>
    </citation>
    <scope>NUCLEOTIDE SEQUENCE [LARGE SCALE GENOMIC DNA]</scope>
    <source>
        <strain evidence="2 3">AP3s5-JAC2a</strain>
    </source>
</reference>
<evidence type="ECO:0000313" key="3">
    <source>
        <dbReference type="Proteomes" id="UP000077069"/>
    </source>
</evidence>
<accession>A0A177CNU6</accession>
<organism evidence="2 3">
    <name type="scientific">Paraphaeosphaeria sporulosa</name>
    <dbReference type="NCBI Taxonomy" id="1460663"/>
    <lineage>
        <taxon>Eukaryota</taxon>
        <taxon>Fungi</taxon>
        <taxon>Dikarya</taxon>
        <taxon>Ascomycota</taxon>
        <taxon>Pezizomycotina</taxon>
        <taxon>Dothideomycetes</taxon>
        <taxon>Pleosporomycetidae</taxon>
        <taxon>Pleosporales</taxon>
        <taxon>Massarineae</taxon>
        <taxon>Didymosphaeriaceae</taxon>
        <taxon>Paraphaeosphaeria</taxon>
    </lineage>
</organism>
<dbReference type="GeneID" id="28763418"/>
<name>A0A177CNU6_9PLEO</name>
<sequence>MVQRSRQARREPASPMELLGTGRSTGRAEAARGSVGAKRLHGEVGWHAEQYRPSAAVSVHAASVRGGSSSPRRGSRAKALPWPRRRGPARHRGVRDGCEARPPSDRHMRPRMSTSAVSWPSFAGRGSTTRRCHCQPPRCPSRLAASTRRLASPTTARALRSQHTAPNPDLGITRARLAQHARAPAPTRTISGWQHAVRTARGGRACALCRASVLLWLCCRTDDSRSLDTGRVSPRMQNLGAICRIFRRAPAGVSSIGDPMGQSPRRLSVSAVDAGSDRTTMAHIDDPRNRLRLQPATMATSFTCLQLATTVGIKTNMCNVQLGNLSPRTPAPLAAQLHRVVRRPPGPVTWHARSRIIIRLGRKT</sequence>
<keyword evidence="3" id="KW-1185">Reference proteome</keyword>
<dbReference type="RefSeq" id="XP_018039558.1">
    <property type="nucleotide sequence ID" value="XM_018179932.1"/>
</dbReference>